<dbReference type="Gene3D" id="1.10.150.240">
    <property type="entry name" value="Putative phosphatase, domain 2"/>
    <property type="match status" value="1"/>
</dbReference>
<dbReference type="InterPro" id="IPR023214">
    <property type="entry name" value="HAD_sf"/>
</dbReference>
<dbReference type="InterPro" id="IPR036412">
    <property type="entry name" value="HAD-like_sf"/>
</dbReference>
<proteinExistence type="predicted"/>
<sequence length="202" mass="23435">MEQPIKVLLLDIGGVLLTDGWETSSREKAAVHFNIDAVELNQRHRNVFDAYESGRMTLDDYLRLVVFYEERSFTPDEFKAFMMDQSQPLQQTIDFMLDFKAKYKLPIVAVNNEPKELNEHRINKCGLKTIIDFFVSSCYVHMRKPDPRMYHLALNLAQVKPHEALYLDDRKVYTELASGLGIKAIQHTSLSNTIQQLKTYGF</sequence>
<keyword evidence="1" id="KW-0378">Hydrolase</keyword>
<accession>A0ABU3H001</accession>
<dbReference type="Pfam" id="PF00702">
    <property type="entry name" value="Hydrolase"/>
    <property type="match status" value="1"/>
</dbReference>
<evidence type="ECO:0000313" key="2">
    <source>
        <dbReference type="Proteomes" id="UP001258315"/>
    </source>
</evidence>
<reference evidence="2" key="1">
    <citation type="submission" date="2023-07" db="EMBL/GenBank/DDBJ databases">
        <title>Functional and genomic diversity of the sorghum phyllosphere microbiome.</title>
        <authorList>
            <person name="Shade A."/>
        </authorList>
    </citation>
    <scope>NUCLEOTIDE SEQUENCE [LARGE SCALE GENOMIC DNA]</scope>
    <source>
        <strain evidence="2">SORGH_AS_0422</strain>
    </source>
</reference>
<dbReference type="InterPro" id="IPR023198">
    <property type="entry name" value="PGP-like_dom2"/>
</dbReference>
<evidence type="ECO:0000313" key="1">
    <source>
        <dbReference type="EMBL" id="MDT3405346.1"/>
    </source>
</evidence>
<dbReference type="Proteomes" id="UP001258315">
    <property type="component" value="Unassembled WGS sequence"/>
</dbReference>
<dbReference type="Gene3D" id="3.40.50.1000">
    <property type="entry name" value="HAD superfamily/HAD-like"/>
    <property type="match status" value="1"/>
</dbReference>
<organism evidence="1 2">
    <name type="scientific">Mucilaginibacter terrae</name>
    <dbReference type="NCBI Taxonomy" id="1955052"/>
    <lineage>
        <taxon>Bacteria</taxon>
        <taxon>Pseudomonadati</taxon>
        <taxon>Bacteroidota</taxon>
        <taxon>Sphingobacteriia</taxon>
        <taxon>Sphingobacteriales</taxon>
        <taxon>Sphingobacteriaceae</taxon>
        <taxon>Mucilaginibacter</taxon>
    </lineage>
</organism>
<dbReference type="GO" id="GO:0016787">
    <property type="term" value="F:hydrolase activity"/>
    <property type="evidence" value="ECO:0007669"/>
    <property type="project" value="UniProtKB-KW"/>
</dbReference>
<comment type="caution">
    <text evidence="1">The sequence shown here is derived from an EMBL/GenBank/DDBJ whole genome shotgun (WGS) entry which is preliminary data.</text>
</comment>
<keyword evidence="2" id="KW-1185">Reference proteome</keyword>
<dbReference type="SFLD" id="SFLDG01129">
    <property type="entry name" value="C1.5:_HAD__Beta-PGM__Phosphata"/>
    <property type="match status" value="1"/>
</dbReference>
<dbReference type="RefSeq" id="WP_311953791.1">
    <property type="nucleotide sequence ID" value="NZ_JAVLVU010000001.1"/>
</dbReference>
<dbReference type="EMBL" id="JAVLVU010000001">
    <property type="protein sequence ID" value="MDT3405346.1"/>
    <property type="molecule type" value="Genomic_DNA"/>
</dbReference>
<dbReference type="SFLD" id="SFLDS00003">
    <property type="entry name" value="Haloacid_Dehalogenase"/>
    <property type="match status" value="1"/>
</dbReference>
<protein>
    <submittedName>
        <fullName evidence="1">Hydrolase of the HAD superfamily</fullName>
    </submittedName>
</protein>
<dbReference type="PANTHER" id="PTHR43611:SF3">
    <property type="entry name" value="FLAVIN MONONUCLEOTIDE HYDROLASE 1, CHLOROPLATIC"/>
    <property type="match status" value="1"/>
</dbReference>
<dbReference type="SUPFAM" id="SSF56784">
    <property type="entry name" value="HAD-like"/>
    <property type="match status" value="1"/>
</dbReference>
<gene>
    <name evidence="1" type="ORF">QE417_004418</name>
</gene>
<name>A0ABU3H001_9SPHI</name>
<dbReference type="InterPro" id="IPR006439">
    <property type="entry name" value="HAD-SF_hydro_IA"/>
</dbReference>
<dbReference type="PANTHER" id="PTHR43611">
    <property type="entry name" value="ALPHA-D-GLUCOSE 1-PHOSPHATE PHOSPHATASE"/>
    <property type="match status" value="1"/>
</dbReference>
<dbReference type="NCBIfam" id="TIGR01509">
    <property type="entry name" value="HAD-SF-IA-v3"/>
    <property type="match status" value="1"/>
</dbReference>